<sequence>MLYNMTVKAQLHSCSHGCQRTLPITSCKHYIYTQDPKTQSAQMVHNTNTQVPTPHTHTHTHTQAHTPCTDITSPDTSSIICFSSLQVTLTVPTSACWVSPTKACMVCISGAEAVFLLSLWDWGLPVQEITGTGQMLKKRYQCGKMAPIAPSINRINWPCHTHAIEDWSHFVSASGEFKLPLVDKKVEGFSGYAVRYLKPDITQCWRYCLNQNPSLDQYGQKPLPNDTTNTFRSFSSAYRQGSYLTPWH</sequence>
<dbReference type="PANTHER" id="PTHR35348">
    <property type="entry name" value="TESTIS, PROSTATE AND PLACENTA-EXPRESSED PROTEIN"/>
    <property type="match status" value="1"/>
</dbReference>
<dbReference type="PANTHER" id="PTHR35348:SF1">
    <property type="entry name" value="TESTIS, PROSTATE AND PLACENTA-EXPRESSED PROTEIN"/>
    <property type="match status" value="1"/>
</dbReference>
<keyword evidence="1" id="KW-1185">Reference proteome</keyword>
<dbReference type="KEGG" id="pcw:110192513"/>
<dbReference type="Pfam" id="PF22574">
    <property type="entry name" value="SPMIP8"/>
    <property type="match status" value="1"/>
</dbReference>
<proteinExistence type="predicted"/>
<evidence type="ECO:0000313" key="1">
    <source>
        <dbReference type="Proteomes" id="UP000515140"/>
    </source>
</evidence>
<dbReference type="InterPro" id="IPR034584">
    <property type="entry name" value="SPMIP8"/>
</dbReference>
<reference evidence="2" key="1">
    <citation type="submission" date="2025-08" db="UniProtKB">
        <authorList>
            <consortium name="RefSeq"/>
        </authorList>
    </citation>
    <scope>IDENTIFICATION</scope>
    <source>
        <tissue evidence="2">Spleen</tissue>
    </source>
</reference>
<gene>
    <name evidence="2" type="primary">TEPP</name>
</gene>
<dbReference type="AlphaFoldDB" id="A0A6P5IBK5"/>
<protein>
    <submittedName>
        <fullName evidence="2">Testis, prostate and placenta-expressed protein isoform X1</fullName>
    </submittedName>
</protein>
<accession>A0A6P5IBK5</accession>
<dbReference type="InParanoid" id="A0A6P5IBK5"/>
<dbReference type="CTD" id="374739"/>
<organism evidence="1 2">
    <name type="scientific">Phascolarctos cinereus</name>
    <name type="common">Koala</name>
    <dbReference type="NCBI Taxonomy" id="38626"/>
    <lineage>
        <taxon>Eukaryota</taxon>
        <taxon>Metazoa</taxon>
        <taxon>Chordata</taxon>
        <taxon>Craniata</taxon>
        <taxon>Vertebrata</taxon>
        <taxon>Euteleostomi</taxon>
        <taxon>Mammalia</taxon>
        <taxon>Metatheria</taxon>
        <taxon>Diprotodontia</taxon>
        <taxon>Phascolarctidae</taxon>
        <taxon>Phascolarctos</taxon>
    </lineage>
</organism>
<name>A0A6P5IBK5_PHACI</name>
<dbReference type="RefSeq" id="XP_020819375.1">
    <property type="nucleotide sequence ID" value="XM_020963716.1"/>
</dbReference>
<dbReference type="Proteomes" id="UP000515140">
    <property type="component" value="Unplaced"/>
</dbReference>
<dbReference type="GeneID" id="110192513"/>
<evidence type="ECO:0000313" key="2">
    <source>
        <dbReference type="RefSeq" id="XP_020819375.1"/>
    </source>
</evidence>